<dbReference type="InterPro" id="IPR001845">
    <property type="entry name" value="HTH_ArsR_DNA-bd_dom"/>
</dbReference>
<accession>A0A7C5QKY7</accession>
<dbReference type="NCBIfam" id="NF033788">
    <property type="entry name" value="HTH_metalloreg"/>
    <property type="match status" value="1"/>
</dbReference>
<dbReference type="EMBL" id="DRNB01000132">
    <property type="protein sequence ID" value="HHJ63960.1"/>
    <property type="molecule type" value="Genomic_DNA"/>
</dbReference>
<dbReference type="AlphaFoldDB" id="A0A7C5QKY7"/>
<keyword evidence="1" id="KW-0805">Transcription regulation</keyword>
<dbReference type="PROSITE" id="PS50987">
    <property type="entry name" value="HTH_ARSR_2"/>
    <property type="match status" value="1"/>
</dbReference>
<dbReference type="GO" id="GO:0003677">
    <property type="term" value="F:DNA binding"/>
    <property type="evidence" value="ECO:0007669"/>
    <property type="project" value="UniProtKB-KW"/>
</dbReference>
<sequence>MEERKVYELQAEVYKILSNPTRLMILDCLKGKEKTVSEIVKCLNQNKSNVSQHLNYMKAVGVLCSRKEGKKVYYYISDERLLRAMDMIKRVLFERFVQCGRMINGEEVTHLLGRRGDS</sequence>
<keyword evidence="3" id="KW-0804">Transcription</keyword>
<dbReference type="PANTHER" id="PTHR33154:SF33">
    <property type="entry name" value="TRANSCRIPTIONAL REPRESSOR SDPR"/>
    <property type="match status" value="1"/>
</dbReference>
<dbReference type="Proteomes" id="UP000885792">
    <property type="component" value="Unassembled WGS sequence"/>
</dbReference>
<dbReference type="Gene3D" id="1.10.10.10">
    <property type="entry name" value="Winged helix-like DNA-binding domain superfamily/Winged helix DNA-binding domain"/>
    <property type="match status" value="1"/>
</dbReference>
<dbReference type="CDD" id="cd00090">
    <property type="entry name" value="HTH_ARSR"/>
    <property type="match status" value="1"/>
</dbReference>
<protein>
    <submittedName>
        <fullName evidence="5">ArsR family transcriptional regulator</fullName>
    </submittedName>
</protein>
<evidence type="ECO:0000256" key="1">
    <source>
        <dbReference type="ARBA" id="ARBA00023015"/>
    </source>
</evidence>
<evidence type="ECO:0000259" key="4">
    <source>
        <dbReference type="PROSITE" id="PS50987"/>
    </source>
</evidence>
<feature type="domain" description="HTH arsR-type" evidence="4">
    <location>
        <begin position="2"/>
        <end position="96"/>
    </location>
</feature>
<dbReference type="InterPro" id="IPR051081">
    <property type="entry name" value="HTH_MetalResp_TranReg"/>
</dbReference>
<keyword evidence="2" id="KW-0238">DNA-binding</keyword>
<dbReference type="GO" id="GO:0003700">
    <property type="term" value="F:DNA-binding transcription factor activity"/>
    <property type="evidence" value="ECO:0007669"/>
    <property type="project" value="InterPro"/>
</dbReference>
<dbReference type="PRINTS" id="PR00778">
    <property type="entry name" value="HTHARSR"/>
</dbReference>
<gene>
    <name evidence="5" type="ORF">ENJ61_03545</name>
</gene>
<reference evidence="5" key="1">
    <citation type="journal article" date="2020" name="mSystems">
        <title>Genome- and Community-Level Interaction Insights into Carbon Utilization and Element Cycling Functions of Hydrothermarchaeota in Hydrothermal Sediment.</title>
        <authorList>
            <person name="Zhou Z."/>
            <person name="Liu Y."/>
            <person name="Xu W."/>
            <person name="Pan J."/>
            <person name="Luo Z.H."/>
            <person name="Li M."/>
        </authorList>
    </citation>
    <scope>NUCLEOTIDE SEQUENCE [LARGE SCALE GENOMIC DNA]</scope>
    <source>
        <strain evidence="5">HyVt-501</strain>
    </source>
</reference>
<dbReference type="InterPro" id="IPR036390">
    <property type="entry name" value="WH_DNA-bd_sf"/>
</dbReference>
<dbReference type="PANTHER" id="PTHR33154">
    <property type="entry name" value="TRANSCRIPTIONAL REGULATOR, ARSR FAMILY"/>
    <property type="match status" value="1"/>
</dbReference>
<proteinExistence type="predicted"/>
<dbReference type="InterPro" id="IPR036388">
    <property type="entry name" value="WH-like_DNA-bd_sf"/>
</dbReference>
<dbReference type="InterPro" id="IPR011991">
    <property type="entry name" value="ArsR-like_HTH"/>
</dbReference>
<dbReference type="Pfam" id="PF01022">
    <property type="entry name" value="HTH_5"/>
    <property type="match status" value="1"/>
</dbReference>
<evidence type="ECO:0000256" key="3">
    <source>
        <dbReference type="ARBA" id="ARBA00023163"/>
    </source>
</evidence>
<evidence type="ECO:0000313" key="5">
    <source>
        <dbReference type="EMBL" id="HHJ63960.1"/>
    </source>
</evidence>
<dbReference type="SMART" id="SM00418">
    <property type="entry name" value="HTH_ARSR"/>
    <property type="match status" value="1"/>
</dbReference>
<dbReference type="SUPFAM" id="SSF46785">
    <property type="entry name" value="Winged helix' DNA-binding domain"/>
    <property type="match status" value="1"/>
</dbReference>
<name>A0A7C5QKY7_AQUAO</name>
<evidence type="ECO:0000256" key="2">
    <source>
        <dbReference type="ARBA" id="ARBA00023125"/>
    </source>
</evidence>
<comment type="caution">
    <text evidence="5">The sequence shown here is derived from an EMBL/GenBank/DDBJ whole genome shotgun (WGS) entry which is preliminary data.</text>
</comment>
<organism evidence="5">
    <name type="scientific">Aquifex aeolicus</name>
    <dbReference type="NCBI Taxonomy" id="63363"/>
    <lineage>
        <taxon>Bacteria</taxon>
        <taxon>Pseudomonadati</taxon>
        <taxon>Aquificota</taxon>
        <taxon>Aquificia</taxon>
        <taxon>Aquificales</taxon>
        <taxon>Aquificaceae</taxon>
        <taxon>Aquifex</taxon>
    </lineage>
</organism>